<name>A0ABU0JRQ5_HATLI</name>
<evidence type="ECO:0000313" key="3">
    <source>
        <dbReference type="Proteomes" id="UP001224418"/>
    </source>
</evidence>
<proteinExistence type="predicted"/>
<dbReference type="InterPro" id="IPR010982">
    <property type="entry name" value="Lambda_DNA-bd_dom_sf"/>
</dbReference>
<dbReference type="CDD" id="cd00093">
    <property type="entry name" value="HTH_XRE"/>
    <property type="match status" value="1"/>
</dbReference>
<reference evidence="2 3" key="1">
    <citation type="submission" date="2023-07" db="EMBL/GenBank/DDBJ databases">
        <title>Genomic Encyclopedia of Type Strains, Phase IV (KMG-IV): sequencing the most valuable type-strain genomes for metagenomic binning, comparative biology and taxonomic classification.</title>
        <authorList>
            <person name="Goeker M."/>
        </authorList>
    </citation>
    <scope>NUCLEOTIDE SEQUENCE [LARGE SCALE GENOMIC DNA]</scope>
    <source>
        <strain evidence="2 3">DSM 1400</strain>
    </source>
</reference>
<gene>
    <name evidence="2" type="ORF">QOZ93_001522</name>
</gene>
<evidence type="ECO:0000313" key="2">
    <source>
        <dbReference type="EMBL" id="MDQ0479780.1"/>
    </source>
</evidence>
<dbReference type="PROSITE" id="PS50943">
    <property type="entry name" value="HTH_CROC1"/>
    <property type="match status" value="1"/>
</dbReference>
<dbReference type="Gene3D" id="1.10.260.40">
    <property type="entry name" value="lambda repressor-like DNA-binding domains"/>
    <property type="match status" value="1"/>
</dbReference>
<organism evidence="2 3">
    <name type="scientific">Hathewaya limosa</name>
    <name type="common">Clostridium limosum</name>
    <dbReference type="NCBI Taxonomy" id="1536"/>
    <lineage>
        <taxon>Bacteria</taxon>
        <taxon>Bacillati</taxon>
        <taxon>Bacillota</taxon>
        <taxon>Clostridia</taxon>
        <taxon>Eubacteriales</taxon>
        <taxon>Clostridiaceae</taxon>
        <taxon>Hathewaya</taxon>
    </lineage>
</organism>
<dbReference type="EMBL" id="JAUSWN010000011">
    <property type="protein sequence ID" value="MDQ0479780.1"/>
    <property type="molecule type" value="Genomic_DNA"/>
</dbReference>
<evidence type="ECO:0000259" key="1">
    <source>
        <dbReference type="PROSITE" id="PS50943"/>
    </source>
</evidence>
<dbReference type="InterPro" id="IPR001387">
    <property type="entry name" value="Cro/C1-type_HTH"/>
</dbReference>
<feature type="domain" description="HTH cro/C1-type" evidence="1">
    <location>
        <begin position="7"/>
        <end position="37"/>
    </location>
</feature>
<dbReference type="SUPFAM" id="SSF47413">
    <property type="entry name" value="lambda repressor-like DNA-binding domains"/>
    <property type="match status" value="1"/>
</dbReference>
<dbReference type="RefSeq" id="WP_307355729.1">
    <property type="nucleotide sequence ID" value="NZ_BAAACJ010000001.1"/>
</dbReference>
<comment type="caution">
    <text evidence="2">The sequence shown here is derived from an EMBL/GenBank/DDBJ whole genome shotgun (WGS) entry which is preliminary data.</text>
</comment>
<sequence length="83" mass="9754">MLSIEKMRNIRNLYHINQSDLGKEMGISKNRISQVENHAVGLTREFHDRYMSAIYTIVQKDKNKLTDDMLEMAEAIEELKEVK</sequence>
<dbReference type="Proteomes" id="UP001224418">
    <property type="component" value="Unassembled WGS sequence"/>
</dbReference>
<protein>
    <submittedName>
        <fullName evidence="2">Transcriptional regulator with XRE-family HTH domain</fullName>
    </submittedName>
</protein>
<keyword evidence="3" id="KW-1185">Reference proteome</keyword>
<accession>A0ABU0JRQ5</accession>